<keyword evidence="1" id="KW-0732">Signal</keyword>
<evidence type="ECO:0000313" key="3">
    <source>
        <dbReference type="Proteomes" id="UP000032142"/>
    </source>
</evidence>
<evidence type="ECO:0000313" key="2">
    <source>
        <dbReference type="EMBL" id="KHG14849.1"/>
    </source>
</evidence>
<dbReference type="AlphaFoldDB" id="A0A0B0NSU3"/>
<sequence length="47" mass="5355">MVLHKNLILMAIAQLWSYTMPHNDADTMSQTWSYTGSHNNVDAMSQT</sequence>
<reference evidence="3" key="1">
    <citation type="submission" date="2014-09" db="EMBL/GenBank/DDBJ databases">
        <authorList>
            <person name="Mudge J."/>
            <person name="Ramaraj T."/>
            <person name="Lindquist I.E."/>
            <person name="Bharti A.K."/>
            <person name="Sundararajan A."/>
            <person name="Cameron C.T."/>
            <person name="Woodward J.E."/>
            <person name="May G.D."/>
            <person name="Brubaker C."/>
            <person name="Broadhvest J."/>
            <person name="Wilkins T.A."/>
        </authorList>
    </citation>
    <scope>NUCLEOTIDE SEQUENCE</scope>
    <source>
        <strain evidence="3">cv. AKA8401</strain>
    </source>
</reference>
<dbReference type="Proteomes" id="UP000032142">
    <property type="component" value="Unassembled WGS sequence"/>
</dbReference>
<accession>A0A0B0NSU3</accession>
<dbReference type="EMBL" id="KN402427">
    <property type="protein sequence ID" value="KHG14849.1"/>
    <property type="molecule type" value="Genomic_DNA"/>
</dbReference>
<name>A0A0B0NSU3_GOSAR</name>
<organism evidence="2 3">
    <name type="scientific">Gossypium arboreum</name>
    <name type="common">Tree cotton</name>
    <name type="synonym">Gossypium nanking</name>
    <dbReference type="NCBI Taxonomy" id="29729"/>
    <lineage>
        <taxon>Eukaryota</taxon>
        <taxon>Viridiplantae</taxon>
        <taxon>Streptophyta</taxon>
        <taxon>Embryophyta</taxon>
        <taxon>Tracheophyta</taxon>
        <taxon>Spermatophyta</taxon>
        <taxon>Magnoliopsida</taxon>
        <taxon>eudicotyledons</taxon>
        <taxon>Gunneridae</taxon>
        <taxon>Pentapetalae</taxon>
        <taxon>rosids</taxon>
        <taxon>malvids</taxon>
        <taxon>Malvales</taxon>
        <taxon>Malvaceae</taxon>
        <taxon>Malvoideae</taxon>
        <taxon>Gossypium</taxon>
    </lineage>
</organism>
<feature type="signal peptide" evidence="1">
    <location>
        <begin position="1"/>
        <end position="21"/>
    </location>
</feature>
<keyword evidence="3" id="KW-1185">Reference proteome</keyword>
<proteinExistence type="predicted"/>
<gene>
    <name evidence="2" type="ORF">F383_18936</name>
</gene>
<feature type="chain" id="PRO_5002057210" evidence="1">
    <location>
        <begin position="22"/>
        <end position="47"/>
    </location>
</feature>
<evidence type="ECO:0000256" key="1">
    <source>
        <dbReference type="SAM" id="SignalP"/>
    </source>
</evidence>
<protein>
    <submittedName>
        <fullName evidence="2">Uncharacterized protein</fullName>
    </submittedName>
</protein>